<evidence type="ECO:0000259" key="4">
    <source>
        <dbReference type="Pfam" id="PF10531"/>
    </source>
</evidence>
<proteinExistence type="predicted"/>
<dbReference type="GO" id="GO:0015159">
    <property type="term" value="F:polysaccharide transmembrane transporter activity"/>
    <property type="evidence" value="ECO:0007669"/>
    <property type="project" value="InterPro"/>
</dbReference>
<dbReference type="InterPro" id="IPR019554">
    <property type="entry name" value="Soluble_ligand-bd"/>
</dbReference>
<organism evidence="5 6">
    <name type="scientific">Oleiharenicola lentus</name>
    <dbReference type="NCBI Taxonomy" id="2508720"/>
    <lineage>
        <taxon>Bacteria</taxon>
        <taxon>Pseudomonadati</taxon>
        <taxon>Verrucomicrobiota</taxon>
        <taxon>Opitutia</taxon>
        <taxon>Opitutales</taxon>
        <taxon>Opitutaceae</taxon>
        <taxon>Oleiharenicola</taxon>
    </lineage>
</organism>
<evidence type="ECO:0000313" key="6">
    <source>
        <dbReference type="Proteomes" id="UP000290218"/>
    </source>
</evidence>
<comment type="caution">
    <text evidence="5">The sequence shown here is derived from an EMBL/GenBank/DDBJ whole genome shotgun (WGS) entry which is preliminary data.</text>
</comment>
<evidence type="ECO:0000259" key="3">
    <source>
        <dbReference type="Pfam" id="PF02563"/>
    </source>
</evidence>
<keyword evidence="1 2" id="KW-0732">Signal</keyword>
<name>A0A4Q1CC68_9BACT</name>
<dbReference type="PANTHER" id="PTHR33619">
    <property type="entry name" value="POLYSACCHARIDE EXPORT PROTEIN GFCE-RELATED"/>
    <property type="match status" value="1"/>
</dbReference>
<dbReference type="InterPro" id="IPR003715">
    <property type="entry name" value="Poly_export_N"/>
</dbReference>
<feature type="domain" description="Soluble ligand binding" evidence="4">
    <location>
        <begin position="119"/>
        <end position="166"/>
    </location>
</feature>
<dbReference type="InterPro" id="IPR049712">
    <property type="entry name" value="Poly_export"/>
</dbReference>
<dbReference type="Pfam" id="PF02563">
    <property type="entry name" value="Poly_export"/>
    <property type="match status" value="1"/>
</dbReference>
<dbReference type="PANTHER" id="PTHR33619:SF3">
    <property type="entry name" value="POLYSACCHARIDE EXPORT PROTEIN GFCE-RELATED"/>
    <property type="match status" value="1"/>
</dbReference>
<feature type="domain" description="Polysaccharide export protein N-terminal" evidence="3">
    <location>
        <begin position="42"/>
        <end position="116"/>
    </location>
</feature>
<dbReference type="OrthoDB" id="9789876at2"/>
<evidence type="ECO:0000256" key="1">
    <source>
        <dbReference type="ARBA" id="ARBA00022729"/>
    </source>
</evidence>
<dbReference type="AlphaFoldDB" id="A0A4Q1CC68"/>
<keyword evidence="6" id="KW-1185">Reference proteome</keyword>
<dbReference type="Proteomes" id="UP000290218">
    <property type="component" value="Unassembled WGS sequence"/>
</dbReference>
<dbReference type="Pfam" id="PF10531">
    <property type="entry name" value="SLBB"/>
    <property type="match status" value="1"/>
</dbReference>
<dbReference type="RefSeq" id="WP_129047909.1">
    <property type="nucleotide sequence ID" value="NZ_SDHX01000001.1"/>
</dbReference>
<evidence type="ECO:0000313" key="5">
    <source>
        <dbReference type="EMBL" id="RXK56541.1"/>
    </source>
</evidence>
<dbReference type="Gene3D" id="3.10.560.10">
    <property type="entry name" value="Outer membrane lipoprotein wza domain like"/>
    <property type="match status" value="1"/>
</dbReference>
<feature type="signal peptide" evidence="2">
    <location>
        <begin position="1"/>
        <end position="20"/>
    </location>
</feature>
<feature type="chain" id="PRO_5020391366" evidence="2">
    <location>
        <begin position="21"/>
        <end position="198"/>
    </location>
</feature>
<accession>A0A4Q1CC68</accession>
<protein>
    <submittedName>
        <fullName evidence="5">Polysaccharide export protein</fullName>
    </submittedName>
</protein>
<reference evidence="5 6" key="1">
    <citation type="submission" date="2019-01" db="EMBL/GenBank/DDBJ databases">
        <title>Lacunisphaera sp. strain TWA-58.</title>
        <authorList>
            <person name="Chen W.-M."/>
        </authorList>
    </citation>
    <scope>NUCLEOTIDE SEQUENCE [LARGE SCALE GENOMIC DNA]</scope>
    <source>
        <strain evidence="5 6">TWA-58</strain>
    </source>
</reference>
<evidence type="ECO:0000256" key="2">
    <source>
        <dbReference type="SAM" id="SignalP"/>
    </source>
</evidence>
<sequence length="198" mass="21614">MTSRRLSVLLAALWLACCWAGCVTEGTTTATANPRIDAPSMSAQLRPGDTMLVSLLGIPEPITTNVQIDEQGLIRLQYIGAVTAAGLTTAELSQSIRDTYIAKKFYTTLDVSVSVTERYVYIGGEVQRPGRIPWSPDLTLAKAVQSAGGFTLYAKENKVTLTRDRKAYDFDVKLAQRQPNEDPLLFPGDSIQVPRSAF</sequence>
<dbReference type="EMBL" id="SDHX01000001">
    <property type="protein sequence ID" value="RXK56541.1"/>
    <property type="molecule type" value="Genomic_DNA"/>
</dbReference>
<dbReference type="PROSITE" id="PS51257">
    <property type="entry name" value="PROKAR_LIPOPROTEIN"/>
    <property type="match status" value="1"/>
</dbReference>
<gene>
    <name evidence="5" type="ORF">ESB00_11945</name>
</gene>